<dbReference type="InterPro" id="IPR009875">
    <property type="entry name" value="PilZ_domain"/>
</dbReference>
<dbReference type="Proteomes" id="UP001225378">
    <property type="component" value="Chromosome"/>
</dbReference>
<dbReference type="RefSeq" id="WP_305908224.1">
    <property type="nucleotide sequence ID" value="NZ_CP157743.1"/>
</dbReference>
<dbReference type="Pfam" id="PF07238">
    <property type="entry name" value="PilZ"/>
    <property type="match status" value="2"/>
</dbReference>
<dbReference type="AlphaFoldDB" id="A0AAU7NPZ9"/>
<evidence type="ECO:0000313" key="2">
    <source>
        <dbReference type="EMBL" id="XBS19038.1"/>
    </source>
</evidence>
<dbReference type="EMBL" id="CP157743">
    <property type="protein sequence ID" value="XBS19038.1"/>
    <property type="molecule type" value="Genomic_DNA"/>
</dbReference>
<dbReference type="KEGG" id="mech:Q9L42_011715"/>
<organism evidence="2 3">
    <name type="scientific">Methylomarinum roseum</name>
    <dbReference type="NCBI Taxonomy" id="3067653"/>
    <lineage>
        <taxon>Bacteria</taxon>
        <taxon>Pseudomonadati</taxon>
        <taxon>Pseudomonadota</taxon>
        <taxon>Gammaproteobacteria</taxon>
        <taxon>Methylococcales</taxon>
        <taxon>Methylococcaceae</taxon>
        <taxon>Methylomarinum</taxon>
    </lineage>
</organism>
<feature type="domain" description="PilZ" evidence="1">
    <location>
        <begin position="110"/>
        <end position="197"/>
    </location>
</feature>
<evidence type="ECO:0000259" key="1">
    <source>
        <dbReference type="Pfam" id="PF07238"/>
    </source>
</evidence>
<accession>A0AAU7NPZ9</accession>
<dbReference type="GO" id="GO:0035438">
    <property type="term" value="F:cyclic-di-GMP binding"/>
    <property type="evidence" value="ECO:0007669"/>
    <property type="project" value="InterPro"/>
</dbReference>
<reference evidence="2 3" key="1">
    <citation type="journal article" date="2024" name="Microbiology">
        <title>Methylomarinum rosea sp. nov., a novel halophilic methanotrophic bacterium from the hypersaline Lake Elton.</title>
        <authorList>
            <person name="Suleimanov R.Z."/>
            <person name="Oshkin I.Y."/>
            <person name="Danilova O.V."/>
            <person name="Suzina N.E."/>
            <person name="Dedysh S.N."/>
        </authorList>
    </citation>
    <scope>NUCLEOTIDE SEQUENCE [LARGE SCALE GENOMIC DNA]</scope>
    <source>
        <strain evidence="2 3">Ch1-1</strain>
    </source>
</reference>
<sequence>MATFQDRKEYRKNLTSSGQLAIAGEILDFKSYDVSLKGLMVEVCPGEFLAKLEDFQALLPDNNRVEIYVKELKLSGEAFIVWVRGGQGGKIQLGLEYGDIEHNAQKLWLRRKAYRRTKPFSCLMMLDHSKVETLGLNMSTDGLAVSGDLKGYDIKVGDVVKLKISGQSISKAIAKIIWINESGDDRLTVGLRYLGID</sequence>
<gene>
    <name evidence="2" type="ORF">Q9L42_011715</name>
</gene>
<name>A0AAU7NPZ9_9GAMM</name>
<keyword evidence="3" id="KW-1185">Reference proteome</keyword>
<proteinExistence type="predicted"/>
<feature type="domain" description="PilZ" evidence="1">
    <location>
        <begin position="5"/>
        <end position="104"/>
    </location>
</feature>
<evidence type="ECO:0000313" key="3">
    <source>
        <dbReference type="Proteomes" id="UP001225378"/>
    </source>
</evidence>
<protein>
    <submittedName>
        <fullName evidence="2">PilZ domain-containing protein</fullName>
    </submittedName>
</protein>